<evidence type="ECO:0000313" key="1">
    <source>
        <dbReference type="EMBL" id="GJD13019.1"/>
    </source>
</evidence>
<evidence type="ECO:0000313" key="2">
    <source>
        <dbReference type="Proteomes" id="UP000886943"/>
    </source>
</evidence>
<organism evidence="1 2">
    <name type="scientific">Bifidobacterium adolescentis</name>
    <dbReference type="NCBI Taxonomy" id="1680"/>
    <lineage>
        <taxon>Bacteria</taxon>
        <taxon>Bacillati</taxon>
        <taxon>Actinomycetota</taxon>
        <taxon>Actinomycetes</taxon>
        <taxon>Bifidobacteriales</taxon>
        <taxon>Bifidobacteriaceae</taxon>
        <taxon>Bifidobacterium</taxon>
    </lineage>
</organism>
<proteinExistence type="predicted"/>
<protein>
    <submittedName>
        <fullName evidence="1">Uncharacterized protein</fullName>
    </submittedName>
</protein>
<gene>
    <name evidence="1" type="ORF">BIFAD42_00030</name>
</gene>
<dbReference type="AlphaFoldDB" id="A0AAN5AD81"/>
<name>A0AAN5AD81_BIFAD</name>
<reference evidence="1" key="1">
    <citation type="submission" date="2021-08" db="EMBL/GenBank/DDBJ databases">
        <title>Draft genome sequence of the GABA producer Bifidobacterium adolescentis 4-2, isolated from healthy human feces.</title>
        <authorList>
            <person name="Altaib H."/>
            <person name="Niwa R."/>
            <person name="Abe M."/>
            <person name="Suzuki T."/>
        </authorList>
    </citation>
    <scope>NUCLEOTIDE SEQUENCE</scope>
    <source>
        <strain evidence="1">4-2</strain>
    </source>
</reference>
<dbReference type="RefSeq" id="WP_162472470.1">
    <property type="nucleotide sequence ID" value="NZ_CP007443.1"/>
</dbReference>
<dbReference type="EMBL" id="BPPZ01000001">
    <property type="protein sequence ID" value="GJD13019.1"/>
    <property type="molecule type" value="Genomic_DNA"/>
</dbReference>
<dbReference type="Proteomes" id="UP000886943">
    <property type="component" value="Unassembled WGS sequence"/>
</dbReference>
<sequence length="92" mass="9895">MMANSNRLISKATIPHTSHVPYNVEGPSHIAGIIAHAMCVTRIAMLAGTGNQVSSNRAMQYGAKYSHDQGDIFGQAVSSSRKKQIQIMDPAK</sequence>
<accession>A0AAN5AD81</accession>
<comment type="caution">
    <text evidence="1">The sequence shown here is derived from an EMBL/GenBank/DDBJ whole genome shotgun (WGS) entry which is preliminary data.</text>
</comment>